<dbReference type="InterPro" id="IPR010730">
    <property type="entry name" value="HET"/>
</dbReference>
<organism evidence="2 3">
    <name type="scientific">Fusarium sarcochroum</name>
    <dbReference type="NCBI Taxonomy" id="1208366"/>
    <lineage>
        <taxon>Eukaryota</taxon>
        <taxon>Fungi</taxon>
        <taxon>Dikarya</taxon>
        <taxon>Ascomycota</taxon>
        <taxon>Pezizomycotina</taxon>
        <taxon>Sordariomycetes</taxon>
        <taxon>Hypocreomycetidae</taxon>
        <taxon>Hypocreales</taxon>
        <taxon>Nectriaceae</taxon>
        <taxon>Fusarium</taxon>
        <taxon>Fusarium lateritium species complex</taxon>
    </lineage>
</organism>
<dbReference type="EMBL" id="JABEXW010000380">
    <property type="protein sequence ID" value="KAF4964990.1"/>
    <property type="molecule type" value="Genomic_DNA"/>
</dbReference>
<reference evidence="2" key="1">
    <citation type="journal article" date="2020" name="BMC Genomics">
        <title>Correction to: Identification and distribution of gene clusters required for synthesis of sphingolipid metabolism inhibitors in diverse species of the filamentous fungus Fusarium.</title>
        <authorList>
            <person name="Kim H.S."/>
            <person name="Lohmar J.M."/>
            <person name="Busman M."/>
            <person name="Brown D.W."/>
            <person name="Naumann T.A."/>
            <person name="Divon H.H."/>
            <person name="Lysoe E."/>
            <person name="Uhlig S."/>
            <person name="Proctor R.H."/>
        </authorList>
    </citation>
    <scope>NUCLEOTIDE SEQUENCE</scope>
    <source>
        <strain evidence="2">NRRL 20472</strain>
    </source>
</reference>
<sequence>MEAGHARSLYQRLNTDRREIRLLEILSESPNDKVECKLHTVPLTPETYYVCLSYVWGDPSITEEVIINGIPRQVTVSLATALRHPKKHWVDIEFESVAVLDTSRFRLWADAVCINQSDLAEKLAQVSMMADIYSSAEMVLAWISSDDQDVAGAFDIFERVFTDVKEDWNATFNNASYTEHDLERHSKLAVEGGTIQFSWLFPEASELFSCRAANLQGDDPYNHIRKIGALSFWNRVWIQQEAILANRLYYISPSHRLSHLECSVASYGLMAYMEVLTKTDHRMQLGIHWHKIQDLLKSQGQLAALCQRRAMATKAKGLSLYLEHWQVGFLRIYFRSRLEATNELDHIYGLLALTQMPIIPDYTKSIPEVYVEFTKEFVATWRRLQRKSELGDLLQVVGCLDFLRTHAVGVRRLHGLPSWAPVFSFAKWKTFLNIQGWEEHGPCVYQTVPELWNHLPATVAVTSLWAKGIKVQTIKESYHEPVSQDFMFNRLIYCVKDFLQTHEGIYINGKPILEVLCCTLLLKKDCEYDIKRLFYFLILTGQVVAPSARVLAGILQQFHRHDSTLSEWQLAGGEQEGRRLFTTEDGYIGLVRADVLPGDVVCILTGCTLPAILRPENDHYLFVGCCFMIGLLDSEVADLVASGQAKIQFIEIK</sequence>
<reference evidence="2" key="2">
    <citation type="submission" date="2020-05" db="EMBL/GenBank/DDBJ databases">
        <authorList>
            <person name="Kim H.-S."/>
            <person name="Proctor R.H."/>
            <person name="Brown D.W."/>
        </authorList>
    </citation>
    <scope>NUCLEOTIDE SEQUENCE</scope>
    <source>
        <strain evidence="2">NRRL 20472</strain>
    </source>
</reference>
<dbReference type="PANTHER" id="PTHR24148">
    <property type="entry name" value="ANKYRIN REPEAT DOMAIN-CONTAINING PROTEIN 39 HOMOLOG-RELATED"/>
    <property type="match status" value="1"/>
</dbReference>
<feature type="domain" description="Heterokaryon incompatibility" evidence="1">
    <location>
        <begin position="49"/>
        <end position="241"/>
    </location>
</feature>
<proteinExistence type="predicted"/>
<dbReference type="PANTHER" id="PTHR24148:SF73">
    <property type="entry name" value="HET DOMAIN PROTEIN (AFU_ORTHOLOGUE AFUA_8G01020)"/>
    <property type="match status" value="1"/>
</dbReference>
<dbReference type="Pfam" id="PF26639">
    <property type="entry name" value="Het-6_barrel"/>
    <property type="match status" value="1"/>
</dbReference>
<evidence type="ECO:0000313" key="3">
    <source>
        <dbReference type="Proteomes" id="UP000622797"/>
    </source>
</evidence>
<dbReference type="Proteomes" id="UP000622797">
    <property type="component" value="Unassembled WGS sequence"/>
</dbReference>
<keyword evidence="3" id="KW-1185">Reference proteome</keyword>
<dbReference type="OrthoDB" id="5386682at2759"/>
<dbReference type="InterPro" id="IPR052895">
    <property type="entry name" value="HetReg/Transcr_Mod"/>
</dbReference>
<dbReference type="Pfam" id="PF06985">
    <property type="entry name" value="HET"/>
    <property type="match status" value="1"/>
</dbReference>
<evidence type="ECO:0000259" key="1">
    <source>
        <dbReference type="Pfam" id="PF06985"/>
    </source>
</evidence>
<accession>A0A8H4TVY8</accession>
<comment type="caution">
    <text evidence="2">The sequence shown here is derived from an EMBL/GenBank/DDBJ whole genome shotgun (WGS) entry which is preliminary data.</text>
</comment>
<name>A0A8H4TVY8_9HYPO</name>
<protein>
    <recommendedName>
        <fullName evidence="1">Heterokaryon incompatibility domain-containing protein</fullName>
    </recommendedName>
</protein>
<evidence type="ECO:0000313" key="2">
    <source>
        <dbReference type="EMBL" id="KAF4964990.1"/>
    </source>
</evidence>
<gene>
    <name evidence="2" type="ORF">FSARC_7168</name>
</gene>
<dbReference type="AlphaFoldDB" id="A0A8H4TVY8"/>